<gene>
    <name evidence="1" type="ORF">LCGC14_1849790</name>
</gene>
<comment type="caution">
    <text evidence="1">The sequence shown here is derived from an EMBL/GenBank/DDBJ whole genome shotgun (WGS) entry which is preliminary data.</text>
</comment>
<evidence type="ECO:0000313" key="1">
    <source>
        <dbReference type="EMBL" id="KKL95906.1"/>
    </source>
</evidence>
<dbReference type="EMBL" id="LAZR01018564">
    <property type="protein sequence ID" value="KKL95906.1"/>
    <property type="molecule type" value="Genomic_DNA"/>
</dbReference>
<protein>
    <submittedName>
        <fullName evidence="1">Uncharacterized protein</fullName>
    </submittedName>
</protein>
<dbReference type="AlphaFoldDB" id="A0A0F9GYZ2"/>
<accession>A0A0F9GYZ2</accession>
<reference evidence="1" key="1">
    <citation type="journal article" date="2015" name="Nature">
        <title>Complex archaea that bridge the gap between prokaryotes and eukaryotes.</title>
        <authorList>
            <person name="Spang A."/>
            <person name="Saw J.H."/>
            <person name="Jorgensen S.L."/>
            <person name="Zaremba-Niedzwiedzka K."/>
            <person name="Martijn J."/>
            <person name="Lind A.E."/>
            <person name="van Eijk R."/>
            <person name="Schleper C."/>
            <person name="Guy L."/>
            <person name="Ettema T.J."/>
        </authorList>
    </citation>
    <scope>NUCLEOTIDE SEQUENCE</scope>
</reference>
<name>A0A0F9GYZ2_9ZZZZ</name>
<proteinExistence type="predicted"/>
<feature type="non-terminal residue" evidence="1">
    <location>
        <position position="45"/>
    </location>
</feature>
<organism evidence="1">
    <name type="scientific">marine sediment metagenome</name>
    <dbReference type="NCBI Taxonomy" id="412755"/>
    <lineage>
        <taxon>unclassified sequences</taxon>
        <taxon>metagenomes</taxon>
        <taxon>ecological metagenomes</taxon>
    </lineage>
</organism>
<sequence length="45" mass="5105">MWERMWSSPPLPLNIEQYQQSPLLGSGTSPLTNAAMKSFAYFATR</sequence>